<keyword evidence="1" id="KW-0472">Membrane</keyword>
<sequence length="161" mass="18624">MQELSASLNLNALHLPDLPSWWPLAWGWWISLAVVLLLTLLILCLAIWKRKRLAPKKTALRLLTQSNGYQTPSAAMELLRQVALCYYPRDYIAPLTGHEWYAFLDNQLGQSRFVPNVTLWQQALYQKTPITHPEQLISDCQLWINEALPPKKRSLRNLGKH</sequence>
<keyword evidence="3" id="KW-1185">Reference proteome</keyword>
<evidence type="ECO:0000256" key="1">
    <source>
        <dbReference type="SAM" id="Phobius"/>
    </source>
</evidence>
<evidence type="ECO:0008006" key="4">
    <source>
        <dbReference type="Google" id="ProtNLM"/>
    </source>
</evidence>
<feature type="transmembrane region" description="Helical" evidence="1">
    <location>
        <begin position="26"/>
        <end position="48"/>
    </location>
</feature>
<dbReference type="STRING" id="1123491.SAMN02745782_01966"/>
<accession>A0A1T4Q435</accession>
<protein>
    <recommendedName>
        <fullName evidence="4">DUF4381 domain-containing protein</fullName>
    </recommendedName>
</protein>
<reference evidence="3" key="1">
    <citation type="submission" date="2017-02" db="EMBL/GenBank/DDBJ databases">
        <authorList>
            <person name="Varghese N."/>
            <person name="Submissions S."/>
        </authorList>
    </citation>
    <scope>NUCLEOTIDE SEQUENCE [LARGE SCALE GENOMIC DNA]</scope>
    <source>
        <strain evidence="3">DSM 19608</strain>
    </source>
</reference>
<gene>
    <name evidence="2" type="ORF">SAMN02745782_01966</name>
</gene>
<name>A0A1T4Q435_VIBCI</name>
<dbReference type="AlphaFoldDB" id="A0A1T4Q435"/>
<keyword evidence="1" id="KW-1133">Transmembrane helix</keyword>
<evidence type="ECO:0000313" key="3">
    <source>
        <dbReference type="Proteomes" id="UP000190834"/>
    </source>
</evidence>
<dbReference type="Proteomes" id="UP000190834">
    <property type="component" value="Unassembled WGS sequence"/>
</dbReference>
<dbReference type="EMBL" id="FUXB01000009">
    <property type="protein sequence ID" value="SJZ97978.1"/>
    <property type="molecule type" value="Genomic_DNA"/>
</dbReference>
<dbReference type="InterPro" id="IPR025489">
    <property type="entry name" value="DUF4381"/>
</dbReference>
<dbReference type="GeneID" id="70581563"/>
<organism evidence="2 3">
    <name type="scientific">Vibrio cincinnatiensis DSM 19608</name>
    <dbReference type="NCBI Taxonomy" id="1123491"/>
    <lineage>
        <taxon>Bacteria</taxon>
        <taxon>Pseudomonadati</taxon>
        <taxon>Pseudomonadota</taxon>
        <taxon>Gammaproteobacteria</taxon>
        <taxon>Vibrionales</taxon>
        <taxon>Vibrionaceae</taxon>
        <taxon>Vibrio</taxon>
    </lineage>
</organism>
<evidence type="ECO:0000313" key="2">
    <source>
        <dbReference type="EMBL" id="SJZ97978.1"/>
    </source>
</evidence>
<proteinExistence type="predicted"/>
<dbReference type="Pfam" id="PF14316">
    <property type="entry name" value="DUF4381"/>
    <property type="match status" value="1"/>
</dbReference>
<dbReference type="OrthoDB" id="283083at2"/>
<keyword evidence="1" id="KW-0812">Transmembrane</keyword>
<dbReference type="RefSeq" id="WP_078926348.1">
    <property type="nucleotide sequence ID" value="NZ_FUXB01000009.1"/>
</dbReference>